<comment type="caution">
    <text evidence="2">The sequence shown here is derived from an EMBL/GenBank/DDBJ whole genome shotgun (WGS) entry which is preliminary data.</text>
</comment>
<organism evidence="2 3">
    <name type="scientific">Edaphochlamys debaryana</name>
    <dbReference type="NCBI Taxonomy" id="47281"/>
    <lineage>
        <taxon>Eukaryota</taxon>
        <taxon>Viridiplantae</taxon>
        <taxon>Chlorophyta</taxon>
        <taxon>core chlorophytes</taxon>
        <taxon>Chlorophyceae</taxon>
        <taxon>CS clade</taxon>
        <taxon>Chlamydomonadales</taxon>
        <taxon>Chlamydomonadales incertae sedis</taxon>
        <taxon>Edaphochlamys</taxon>
    </lineage>
</organism>
<reference evidence="2" key="1">
    <citation type="journal article" date="2020" name="bioRxiv">
        <title>Comparative genomics of Chlamydomonas.</title>
        <authorList>
            <person name="Craig R.J."/>
            <person name="Hasan A.R."/>
            <person name="Ness R.W."/>
            <person name="Keightley P.D."/>
        </authorList>
    </citation>
    <scope>NUCLEOTIDE SEQUENCE</scope>
    <source>
        <strain evidence="2">CCAP 11/70</strain>
    </source>
</reference>
<evidence type="ECO:0000313" key="2">
    <source>
        <dbReference type="EMBL" id="KAG2490482.1"/>
    </source>
</evidence>
<dbReference type="EMBL" id="JAEHOE010000061">
    <property type="protein sequence ID" value="KAG2490482.1"/>
    <property type="molecule type" value="Genomic_DNA"/>
</dbReference>
<feature type="compositionally biased region" description="Gly residues" evidence="1">
    <location>
        <begin position="198"/>
        <end position="211"/>
    </location>
</feature>
<feature type="compositionally biased region" description="Low complexity" evidence="1">
    <location>
        <begin position="228"/>
        <end position="240"/>
    </location>
</feature>
<gene>
    <name evidence="2" type="ORF">HYH03_011111</name>
</gene>
<feature type="region of interest" description="Disordered" evidence="1">
    <location>
        <begin position="125"/>
        <end position="242"/>
    </location>
</feature>
<dbReference type="OrthoDB" id="544831at2759"/>
<accession>A0A836BVY2</accession>
<proteinExistence type="predicted"/>
<sequence length="264" mass="26498">MFASFASMPTVCAPTPLDCESDHRACAERRLIDSWAAEARRHGQRPHQVAAWIRRKAGPRVAVWRRLQDGSLGVSVPCVCCRQLLTHLGLSVCCVTAGGGWWGGRLDEPGAPESKPTSAQRRLLRFGQGGSRDETGTSDPGKVGDGSNSGSNGGGCSGSSSGSNSGSNGGGRVAARGGGCGRGPGKVTGGPIDAPHDAGGGGAGGGGGGPGRSRRGPEGCRHRSSLCGAPAPGSPTGPAGEQAACKVLGRAACRDQARKSPRGR</sequence>
<evidence type="ECO:0000256" key="1">
    <source>
        <dbReference type="SAM" id="MobiDB-lite"/>
    </source>
</evidence>
<evidence type="ECO:0000313" key="3">
    <source>
        <dbReference type="Proteomes" id="UP000612055"/>
    </source>
</evidence>
<protein>
    <submittedName>
        <fullName evidence="2">Uncharacterized protein</fullName>
    </submittedName>
</protein>
<dbReference type="Proteomes" id="UP000612055">
    <property type="component" value="Unassembled WGS sequence"/>
</dbReference>
<name>A0A836BVY2_9CHLO</name>
<feature type="compositionally biased region" description="Gly residues" evidence="1">
    <location>
        <begin position="167"/>
        <end position="188"/>
    </location>
</feature>
<keyword evidence="3" id="KW-1185">Reference proteome</keyword>
<dbReference type="AlphaFoldDB" id="A0A836BVY2"/>